<comment type="caution">
    <text evidence="2">The sequence shown here is derived from an EMBL/GenBank/DDBJ whole genome shotgun (WGS) entry which is preliminary data.</text>
</comment>
<gene>
    <name evidence="2" type="ORF">A2Z42_04265</name>
</gene>
<feature type="region of interest" description="Disordered" evidence="1">
    <location>
        <begin position="49"/>
        <end position="69"/>
    </location>
</feature>
<proteinExistence type="predicted"/>
<evidence type="ECO:0000256" key="1">
    <source>
        <dbReference type="SAM" id="MobiDB-lite"/>
    </source>
</evidence>
<evidence type="ECO:0000313" key="3">
    <source>
        <dbReference type="Proteomes" id="UP000176645"/>
    </source>
</evidence>
<accession>A0A1G1WJQ4</accession>
<reference evidence="2 3" key="1">
    <citation type="journal article" date="2016" name="Nat. Commun.">
        <title>Thousands of microbial genomes shed light on interconnected biogeochemical processes in an aquifer system.</title>
        <authorList>
            <person name="Anantharaman K."/>
            <person name="Brown C.T."/>
            <person name="Hug L.A."/>
            <person name="Sharon I."/>
            <person name="Castelle C.J."/>
            <person name="Probst A.J."/>
            <person name="Thomas B.C."/>
            <person name="Singh A."/>
            <person name="Wilkins M.J."/>
            <person name="Karaoz U."/>
            <person name="Brodie E.L."/>
            <person name="Williams K.H."/>
            <person name="Hubbard S.S."/>
            <person name="Banfield J.F."/>
        </authorList>
    </citation>
    <scope>NUCLEOTIDE SEQUENCE [LARGE SCALE GENOMIC DNA]</scope>
</reference>
<evidence type="ECO:0000313" key="2">
    <source>
        <dbReference type="EMBL" id="OGY27939.1"/>
    </source>
</evidence>
<dbReference type="EMBL" id="MHCU01000018">
    <property type="protein sequence ID" value="OGY27939.1"/>
    <property type="molecule type" value="Genomic_DNA"/>
</dbReference>
<organism evidence="2 3">
    <name type="scientific">Candidatus Woykebacteria bacterium RBG_19FT_COMBO_43_10</name>
    <dbReference type="NCBI Taxonomy" id="1802598"/>
    <lineage>
        <taxon>Bacteria</taxon>
        <taxon>Candidatus Woykeibacteriota</taxon>
    </lineage>
</organism>
<name>A0A1G1WJQ4_9BACT</name>
<sequence>MPKGQSKLDPNNYKGYNIGWLRGLGSEHPDFDLVAEYDNKVSKIKVNEVDEEAEEVEAEAETTEDDSGL</sequence>
<dbReference type="Proteomes" id="UP000176645">
    <property type="component" value="Unassembled WGS sequence"/>
</dbReference>
<dbReference type="AlphaFoldDB" id="A0A1G1WJQ4"/>
<protein>
    <submittedName>
        <fullName evidence="2">Uncharacterized protein</fullName>
    </submittedName>
</protein>